<sequence length="100" mass="11235">MPSLTPEQIVAIGSMFFAGLAGLLTAFGALRSRRDTINREDEEELEAENRRLRRQLAHARTFISEVVLAAVDIRHVAAERLIVLGDRRPLPEVPVFKDID</sequence>
<dbReference type="Proteomes" id="UP000677537">
    <property type="component" value="Unassembled WGS sequence"/>
</dbReference>
<proteinExistence type="predicted"/>
<reference evidence="2" key="1">
    <citation type="submission" date="2021-03" db="EMBL/GenBank/DDBJ databases">
        <authorList>
            <person name="So Y."/>
        </authorList>
    </citation>
    <scope>NUCLEOTIDE SEQUENCE</scope>
    <source>
        <strain evidence="2">SG15</strain>
    </source>
</reference>
<evidence type="ECO:0000256" key="1">
    <source>
        <dbReference type="SAM" id="Phobius"/>
    </source>
</evidence>
<protein>
    <submittedName>
        <fullName evidence="2">Uncharacterized protein</fullName>
    </submittedName>
</protein>
<organism evidence="2 3">
    <name type="scientific">Roseomonas indoligenes</name>
    <dbReference type="NCBI Taxonomy" id="2820811"/>
    <lineage>
        <taxon>Bacteria</taxon>
        <taxon>Pseudomonadati</taxon>
        <taxon>Pseudomonadota</taxon>
        <taxon>Alphaproteobacteria</taxon>
        <taxon>Acetobacterales</taxon>
        <taxon>Roseomonadaceae</taxon>
        <taxon>Roseomonas</taxon>
    </lineage>
</organism>
<comment type="caution">
    <text evidence="2">The sequence shown here is derived from an EMBL/GenBank/DDBJ whole genome shotgun (WGS) entry which is preliminary data.</text>
</comment>
<keyword evidence="3" id="KW-1185">Reference proteome</keyword>
<evidence type="ECO:0000313" key="3">
    <source>
        <dbReference type="Proteomes" id="UP000677537"/>
    </source>
</evidence>
<evidence type="ECO:0000313" key="2">
    <source>
        <dbReference type="EMBL" id="MBP0492090.1"/>
    </source>
</evidence>
<dbReference type="RefSeq" id="WP_209371301.1">
    <property type="nucleotide sequence ID" value="NZ_JAGIZA010000003.1"/>
</dbReference>
<gene>
    <name evidence="2" type="ORF">J5Y10_04790</name>
</gene>
<keyword evidence="1" id="KW-1133">Transmembrane helix</keyword>
<name>A0A940MW58_9PROT</name>
<dbReference type="AlphaFoldDB" id="A0A940MW58"/>
<feature type="transmembrane region" description="Helical" evidence="1">
    <location>
        <begin position="12"/>
        <end position="30"/>
    </location>
</feature>
<accession>A0A940MW58</accession>
<keyword evidence="1" id="KW-0812">Transmembrane</keyword>
<dbReference type="EMBL" id="JAGIZA010000003">
    <property type="protein sequence ID" value="MBP0492090.1"/>
    <property type="molecule type" value="Genomic_DNA"/>
</dbReference>
<keyword evidence="1" id="KW-0472">Membrane</keyword>